<protein>
    <recommendedName>
        <fullName evidence="6">Pentatricopeptide repeat protein</fullName>
    </recommendedName>
</protein>
<dbReference type="Pfam" id="PF01535">
    <property type="entry name" value="PPR"/>
    <property type="match status" value="1"/>
</dbReference>
<comment type="caution">
    <text evidence="4">The sequence shown here is derived from an EMBL/GenBank/DDBJ whole genome shotgun (WGS) entry which is preliminary data.</text>
</comment>
<sequence length="814" mass="91687">MLPPALLEFTLARLIHRGSILGSEVVTARTWPRRIGVRAMQQAVLVSDTSPVTLYPHLKGKQTLVKPSQGSKKPKGVGHLKVREEKAAAERPRSELAHRVDALLKVAQREEETVDHPTFSEEELLSLYEDILAGPETEMERQQEDLTPEQRSLEDVEMVEAVYERLREQTLEEYLDPQSSKAPWLQHAYHRRILDQVGKLMDLVLRGDDAPLIPIVTLSIQEWNALIRICIRKNDLESAERSLRLMKRTGVTLPEESINEVVKFYADKGDVSETERILNSFVLGAPSDRQQHLHICSHLRASPDAMPTSALAILHAYEEQLNMPAQKTYTSLVKHMLSVKDSTSNAQAWDLFYHMRYVAHPVPDAFLYTTMIRACASSFFTIRASEPERALDLWTEMTIDNNIAPTVASYNAVILTCARTGDKKYVHEAFRLAKEMLDSHRDAHGELLYVPDQHTFLALLEGAKRIGDLSRTRWILAQISRVSVEEPSLGVTIDEEVMMHVFHAYAAYDPPFKRGIALLLEESQTAPASNDTSTTHQESSDVAVTPNTPTFAHVAPQSRAEVIAEAELLFGRILEDGGFSFDPTISFSNVKLSTRLLNSYLSVHYKHGTLEAARKLFLDLFVDLDMGRNARTFREALERCMYSHQKERQFALEFGGEVFKMWQEYDASGGVADARTVEKIHVAYIRLLALTKDLDAALDQLRAFVAKYPPSALRHQPAKPGLRSTKTVLTGSRPLVRMASAAEVPDSHVPPFVLFRDIDVLHNRLVASGDVNGIAYVKYVCKAYEWALRVRRDEALKAKPVDAESTALIDLEED</sequence>
<dbReference type="EMBL" id="MU250532">
    <property type="protein sequence ID" value="KAG7447353.1"/>
    <property type="molecule type" value="Genomic_DNA"/>
</dbReference>
<dbReference type="PANTHER" id="PTHR47932">
    <property type="entry name" value="ATPASE EXPRESSION PROTEIN 3"/>
    <property type="match status" value="1"/>
</dbReference>
<dbReference type="RefSeq" id="XP_043040853.1">
    <property type="nucleotide sequence ID" value="XM_043188067.1"/>
</dbReference>
<dbReference type="GeneID" id="66110364"/>
<dbReference type="AlphaFoldDB" id="A0A9P7VVH2"/>
<dbReference type="Proteomes" id="UP000812287">
    <property type="component" value="Unassembled WGS sequence"/>
</dbReference>
<evidence type="ECO:0000313" key="4">
    <source>
        <dbReference type="EMBL" id="KAG7447353.1"/>
    </source>
</evidence>
<evidence type="ECO:0000256" key="3">
    <source>
        <dbReference type="SAM" id="MobiDB-lite"/>
    </source>
</evidence>
<keyword evidence="1" id="KW-0677">Repeat</keyword>
<feature type="region of interest" description="Disordered" evidence="3">
    <location>
        <begin position="64"/>
        <end position="90"/>
    </location>
</feature>
<dbReference type="PANTHER" id="PTHR47932:SF44">
    <property type="entry name" value="MIOREX COMPLEX COMPONENT 1"/>
    <property type="match status" value="1"/>
</dbReference>
<dbReference type="OrthoDB" id="5588846at2759"/>
<evidence type="ECO:0000256" key="2">
    <source>
        <dbReference type="PROSITE-ProRule" id="PRU00708"/>
    </source>
</evidence>
<reference evidence="4" key="1">
    <citation type="submission" date="2020-11" db="EMBL/GenBank/DDBJ databases">
        <title>Adaptations for nitrogen fixation in a non-lichenized fungal sporocarp promotes dispersal by wood-feeding termites.</title>
        <authorList>
            <consortium name="DOE Joint Genome Institute"/>
            <person name="Koch R.A."/>
            <person name="Yoon G."/>
            <person name="Arayal U."/>
            <person name="Lail K."/>
            <person name="Amirebrahimi M."/>
            <person name="Labutti K."/>
            <person name="Lipzen A."/>
            <person name="Riley R."/>
            <person name="Barry K."/>
            <person name="Henrissat B."/>
            <person name="Grigoriev I.V."/>
            <person name="Herr J.R."/>
            <person name="Aime M.C."/>
        </authorList>
    </citation>
    <scope>NUCLEOTIDE SEQUENCE</scope>
    <source>
        <strain evidence="4">MCA 3950</strain>
    </source>
</reference>
<accession>A0A9P7VVH2</accession>
<evidence type="ECO:0008006" key="6">
    <source>
        <dbReference type="Google" id="ProtNLM"/>
    </source>
</evidence>
<gene>
    <name evidence="4" type="ORF">BT62DRAFT_948401</name>
</gene>
<evidence type="ECO:0000256" key="1">
    <source>
        <dbReference type="ARBA" id="ARBA00022737"/>
    </source>
</evidence>
<dbReference type="InterPro" id="IPR002885">
    <property type="entry name" value="PPR_rpt"/>
</dbReference>
<name>A0A9P7VVH2_9AGAR</name>
<proteinExistence type="predicted"/>
<evidence type="ECO:0000313" key="5">
    <source>
        <dbReference type="Proteomes" id="UP000812287"/>
    </source>
</evidence>
<dbReference type="PROSITE" id="PS51375">
    <property type="entry name" value="PPR"/>
    <property type="match status" value="1"/>
</dbReference>
<feature type="region of interest" description="Disordered" evidence="3">
    <location>
        <begin position="525"/>
        <end position="548"/>
    </location>
</feature>
<dbReference type="Gene3D" id="1.25.40.10">
    <property type="entry name" value="Tetratricopeptide repeat domain"/>
    <property type="match status" value="2"/>
</dbReference>
<feature type="compositionally biased region" description="Basic and acidic residues" evidence="3">
    <location>
        <begin position="81"/>
        <end position="90"/>
    </location>
</feature>
<feature type="repeat" description="PPR" evidence="2">
    <location>
        <begin position="219"/>
        <end position="253"/>
    </location>
</feature>
<dbReference type="InterPro" id="IPR011990">
    <property type="entry name" value="TPR-like_helical_dom_sf"/>
</dbReference>
<keyword evidence="5" id="KW-1185">Reference proteome</keyword>
<organism evidence="4 5">
    <name type="scientific">Guyanagaster necrorhizus</name>
    <dbReference type="NCBI Taxonomy" id="856835"/>
    <lineage>
        <taxon>Eukaryota</taxon>
        <taxon>Fungi</taxon>
        <taxon>Dikarya</taxon>
        <taxon>Basidiomycota</taxon>
        <taxon>Agaricomycotina</taxon>
        <taxon>Agaricomycetes</taxon>
        <taxon>Agaricomycetidae</taxon>
        <taxon>Agaricales</taxon>
        <taxon>Marasmiineae</taxon>
        <taxon>Physalacriaceae</taxon>
        <taxon>Guyanagaster</taxon>
    </lineage>
</organism>